<evidence type="ECO:0000256" key="2">
    <source>
        <dbReference type="SAM" id="SignalP"/>
    </source>
</evidence>
<dbReference type="EMBL" id="AP019389">
    <property type="protein sequence ID" value="BBI20898.1"/>
    <property type="molecule type" value="Genomic_DNA"/>
</dbReference>
<feature type="domain" description="SPOR" evidence="3">
    <location>
        <begin position="266"/>
        <end position="337"/>
    </location>
</feature>
<dbReference type="Pfam" id="PF03330">
    <property type="entry name" value="DPBB_1"/>
    <property type="match status" value="1"/>
</dbReference>
<gene>
    <name evidence="4" type="ORF">EKJ_17450</name>
</gene>
<dbReference type="CDD" id="cd22268">
    <property type="entry name" value="DPBB_RlpA-like"/>
    <property type="match status" value="1"/>
</dbReference>
<evidence type="ECO:0000259" key="3">
    <source>
        <dbReference type="PROSITE" id="PS51724"/>
    </source>
</evidence>
<dbReference type="Gene3D" id="2.40.40.10">
    <property type="entry name" value="RlpA-like domain"/>
    <property type="match status" value="1"/>
</dbReference>
<dbReference type="PROSITE" id="PS51724">
    <property type="entry name" value="SPOR"/>
    <property type="match status" value="1"/>
</dbReference>
<sequence length="337" mass="35265">MRSPIRACFSLGTAATALALGACTGIAQAAPEPASRSIANDPSADYPVVIGEPFTIDGVTYTPEDTLNYDRVGYATIDENAGEGVTAAHRTLPLPSYVEVTSLDSGRTILVRIENRGPMSNDRLLALSPAALSQLGVEEGAPVRMRRVNPPEEQRAELRAGRTAPLRMATPEGLLEVLKRRLPARGSAPLGDPRQATVSGSVPTPGAIASLDPDQEAAMAEAPPQPKAPQTAPALEADTAPPPVLRPELPAAVQGGPARAPLMVPTEATGKFTVQLGAFSVRSNADRLAREMQGNVAMQGNLALVRVGPFATRGQAEQALAKLRARGYSDALIRPLD</sequence>
<dbReference type="Pfam" id="PF05036">
    <property type="entry name" value="SPOR"/>
    <property type="match status" value="1"/>
</dbReference>
<dbReference type="PROSITE" id="PS51257">
    <property type="entry name" value="PROKAR_LIPOPROTEIN"/>
    <property type="match status" value="1"/>
</dbReference>
<dbReference type="InterPro" id="IPR007730">
    <property type="entry name" value="SPOR-like_dom"/>
</dbReference>
<dbReference type="Proteomes" id="UP000290057">
    <property type="component" value="Chromosome"/>
</dbReference>
<organism evidence="4 5">
    <name type="scientific">Qipengyuania flava</name>
    <dbReference type="NCBI Taxonomy" id="192812"/>
    <lineage>
        <taxon>Bacteria</taxon>
        <taxon>Pseudomonadati</taxon>
        <taxon>Pseudomonadota</taxon>
        <taxon>Alphaproteobacteria</taxon>
        <taxon>Sphingomonadales</taxon>
        <taxon>Erythrobacteraceae</taxon>
        <taxon>Qipengyuania</taxon>
    </lineage>
</organism>
<dbReference type="GO" id="GO:0042834">
    <property type="term" value="F:peptidoglycan binding"/>
    <property type="evidence" value="ECO:0007669"/>
    <property type="project" value="InterPro"/>
</dbReference>
<feature type="region of interest" description="Disordered" evidence="1">
    <location>
        <begin position="185"/>
        <end position="258"/>
    </location>
</feature>
<feature type="chain" id="PRO_5019131543" description="SPOR domain-containing protein" evidence="2">
    <location>
        <begin position="30"/>
        <end position="337"/>
    </location>
</feature>
<dbReference type="AlphaFoldDB" id="A0A3T1CJ55"/>
<dbReference type="InterPro" id="IPR036680">
    <property type="entry name" value="SPOR-like_sf"/>
</dbReference>
<protein>
    <recommendedName>
        <fullName evidence="3">SPOR domain-containing protein</fullName>
    </recommendedName>
</protein>
<feature type="signal peptide" evidence="2">
    <location>
        <begin position="1"/>
        <end position="29"/>
    </location>
</feature>
<feature type="compositionally biased region" description="Low complexity" evidence="1">
    <location>
        <begin position="216"/>
        <end position="234"/>
    </location>
</feature>
<dbReference type="InterPro" id="IPR036908">
    <property type="entry name" value="RlpA-like_sf"/>
</dbReference>
<evidence type="ECO:0000313" key="5">
    <source>
        <dbReference type="Proteomes" id="UP000290057"/>
    </source>
</evidence>
<dbReference type="Gene3D" id="3.30.70.1070">
    <property type="entry name" value="Sporulation related repeat"/>
    <property type="match status" value="1"/>
</dbReference>
<dbReference type="SUPFAM" id="SSF110997">
    <property type="entry name" value="Sporulation related repeat"/>
    <property type="match status" value="1"/>
</dbReference>
<evidence type="ECO:0000313" key="4">
    <source>
        <dbReference type="EMBL" id="BBI20898.1"/>
    </source>
</evidence>
<accession>A0A3T1CJ55</accession>
<dbReference type="PANTHER" id="PTHR34183:SF1">
    <property type="entry name" value="ENDOLYTIC PEPTIDOGLYCAN TRANSGLYCOSYLASE RLPA"/>
    <property type="match status" value="1"/>
</dbReference>
<keyword evidence="2" id="KW-0732">Signal</keyword>
<keyword evidence="5" id="KW-1185">Reference proteome</keyword>
<dbReference type="InterPro" id="IPR009009">
    <property type="entry name" value="RlpA-like_DPBB"/>
</dbReference>
<evidence type="ECO:0000256" key="1">
    <source>
        <dbReference type="SAM" id="MobiDB-lite"/>
    </source>
</evidence>
<proteinExistence type="predicted"/>
<name>A0A3T1CJ55_9SPHN</name>
<dbReference type="RefSeq" id="WP_130586587.1">
    <property type="nucleotide sequence ID" value="NZ_AP019389.1"/>
</dbReference>
<reference evidence="4 5" key="1">
    <citation type="submission" date="2019-01" db="EMBL/GenBank/DDBJ databases">
        <title>Complete genome sequence of Erythrobacter flavus KJ5.</title>
        <authorList>
            <person name="Kanesaki Y."/>
            <person name="Brotosudarmo T."/>
            <person name="Moriuchi R."/>
            <person name="Awai K."/>
        </authorList>
    </citation>
    <scope>NUCLEOTIDE SEQUENCE [LARGE SCALE GENOMIC DNA]</scope>
    <source>
        <strain evidence="4 5">KJ5</strain>
    </source>
</reference>
<dbReference type="PANTHER" id="PTHR34183">
    <property type="entry name" value="ENDOLYTIC PEPTIDOGLYCAN TRANSGLYCOSYLASE RLPA"/>
    <property type="match status" value="1"/>
</dbReference>